<dbReference type="Proteomes" id="UP000887159">
    <property type="component" value="Unassembled WGS sequence"/>
</dbReference>
<gene>
    <name evidence="3" type="primary">X975_10654</name>
    <name evidence="3" type="ORF">TNCV_1038291</name>
</gene>
<reference evidence="3" key="1">
    <citation type="submission" date="2020-08" db="EMBL/GenBank/DDBJ databases">
        <title>Multicomponent nature underlies the extraordinary mechanical properties of spider dragline silk.</title>
        <authorList>
            <person name="Kono N."/>
            <person name="Nakamura H."/>
            <person name="Mori M."/>
            <person name="Yoshida Y."/>
            <person name="Ohtoshi R."/>
            <person name="Malay A.D."/>
            <person name="Moran D.A.P."/>
            <person name="Tomita M."/>
            <person name="Numata K."/>
            <person name="Arakawa K."/>
        </authorList>
    </citation>
    <scope>NUCLEOTIDE SEQUENCE</scope>
</reference>
<evidence type="ECO:0000313" key="4">
    <source>
        <dbReference type="Proteomes" id="UP000887159"/>
    </source>
</evidence>
<organism evidence="3 4">
    <name type="scientific">Trichonephila clavipes</name>
    <name type="common">Golden silk orbweaver</name>
    <name type="synonym">Nephila clavipes</name>
    <dbReference type="NCBI Taxonomy" id="2585209"/>
    <lineage>
        <taxon>Eukaryota</taxon>
        <taxon>Metazoa</taxon>
        <taxon>Ecdysozoa</taxon>
        <taxon>Arthropoda</taxon>
        <taxon>Chelicerata</taxon>
        <taxon>Arachnida</taxon>
        <taxon>Araneae</taxon>
        <taxon>Araneomorphae</taxon>
        <taxon>Entelegynae</taxon>
        <taxon>Araneoidea</taxon>
        <taxon>Nephilidae</taxon>
        <taxon>Trichonephila</taxon>
    </lineage>
</organism>
<evidence type="ECO:0000256" key="1">
    <source>
        <dbReference type="SAM" id="MobiDB-lite"/>
    </source>
</evidence>
<evidence type="ECO:0000259" key="2">
    <source>
        <dbReference type="Pfam" id="PF20700"/>
    </source>
</evidence>
<protein>
    <recommendedName>
        <fullName evidence="2">Mutator-like transposase domain-containing protein</fullName>
    </recommendedName>
</protein>
<dbReference type="Pfam" id="PF20700">
    <property type="entry name" value="Mutator"/>
    <property type="match status" value="2"/>
</dbReference>
<comment type="caution">
    <text evidence="3">The sequence shown here is derived from an EMBL/GenBank/DDBJ whole genome shotgun (WGS) entry which is preliminary data.</text>
</comment>
<keyword evidence="4" id="KW-1185">Reference proteome</keyword>
<sequence length="724" mass="81391">MNDAAKGIRQLKKSIHGIVNCGVLVDGTWKRRGFSSLNGCVSAISVDTGKIIDFETLSQFCRKCNSKTKQQNVKLQCNHHKGSSTSMKPVEAYRIFERSEDHRMLRYTDYYGDGDSKAFDAVKGHLRERFCYEARMYRAYSKRVGTRLRKLKSRNKGLGGKAQRRGSDSRRKRKRFHANQYTRNVSDTLAVDCISASAKKLCKENYLDKEVRNSNQSNGYRILNIDILLSELSKYLICPNCNTKVVLKEKILYGLVSEFYVECYSCSTLTPFKSSSVIASSKDYEVNTRITYAMRTVGLGFCGIKNLCTAMDLPSPVSQKSYERIMRKINLASREEADDSMKNAAEEEVSASGSNEICVSGDGTWKTRGHTSHIGVCSVIGDVTGKVIDVAVLSSYCKGCEKWRGPKSGHSYEEWKLKHQPHCVKNHIGSSSKMEVDGMKEIFQRSVPQRNAKYIKYIGDGDTKTFPELQRIAPYSIEKVECVGHIQKRMGARLRKLKTMNRGKKLSGGKSISGKNRLTDMFIDTITTYYGNAIRQNNSSVSDMRQAIWAIYCHYRSTDEEPMHHFCPIGDTSWCKYQKAVATNSVSLFKHKNIVPIAVMDEIKPIIAELSAPKLLKKCVGGKTQNANESFNSTVWKYCPKTSVCGSSKNIVDIAVNEAIVMFNEGMTGRIKIMEALGFKIGHFTVTSAFKANYARIKNAEIKSKSYTLLKTIRGASKKVKKTV</sequence>
<feature type="region of interest" description="Disordered" evidence="1">
    <location>
        <begin position="151"/>
        <end position="175"/>
    </location>
</feature>
<dbReference type="PANTHER" id="PTHR33309:SF3">
    <property type="entry name" value="CCHC-TYPE DOMAIN-CONTAINING PROTEIN"/>
    <property type="match status" value="1"/>
</dbReference>
<dbReference type="PANTHER" id="PTHR33309">
    <property type="entry name" value="KERATIN, ULTRA HIGH-SULFUR MATRIX PROTEIN-LIKE"/>
    <property type="match status" value="1"/>
</dbReference>
<feature type="domain" description="Mutator-like transposase" evidence="2">
    <location>
        <begin position="13"/>
        <end position="196"/>
    </location>
</feature>
<dbReference type="InterPro" id="IPR049012">
    <property type="entry name" value="Mutator_transp_dom"/>
</dbReference>
<proteinExistence type="predicted"/>
<evidence type="ECO:0000313" key="3">
    <source>
        <dbReference type="EMBL" id="GFY23530.1"/>
    </source>
</evidence>
<feature type="domain" description="Mutator-like transposase" evidence="2">
    <location>
        <begin position="228"/>
        <end position="575"/>
    </location>
</feature>
<name>A0A8X6VW73_TRICX</name>
<dbReference type="AlphaFoldDB" id="A0A8X6VW73"/>
<dbReference type="EMBL" id="BMAU01021364">
    <property type="protein sequence ID" value="GFY23530.1"/>
    <property type="molecule type" value="Genomic_DNA"/>
</dbReference>
<accession>A0A8X6VW73</accession>